<dbReference type="EMBL" id="MU004626">
    <property type="protein sequence ID" value="KAF2647392.1"/>
    <property type="molecule type" value="Genomic_DNA"/>
</dbReference>
<organism evidence="1 2">
    <name type="scientific">Lophiostoma macrostomum CBS 122681</name>
    <dbReference type="NCBI Taxonomy" id="1314788"/>
    <lineage>
        <taxon>Eukaryota</taxon>
        <taxon>Fungi</taxon>
        <taxon>Dikarya</taxon>
        <taxon>Ascomycota</taxon>
        <taxon>Pezizomycotina</taxon>
        <taxon>Dothideomycetes</taxon>
        <taxon>Pleosporomycetidae</taxon>
        <taxon>Pleosporales</taxon>
        <taxon>Lophiostomataceae</taxon>
        <taxon>Lophiostoma</taxon>
    </lineage>
</organism>
<reference evidence="1" key="1">
    <citation type="journal article" date="2020" name="Stud. Mycol.">
        <title>101 Dothideomycetes genomes: a test case for predicting lifestyles and emergence of pathogens.</title>
        <authorList>
            <person name="Haridas S."/>
            <person name="Albert R."/>
            <person name="Binder M."/>
            <person name="Bloem J."/>
            <person name="Labutti K."/>
            <person name="Salamov A."/>
            <person name="Andreopoulos B."/>
            <person name="Baker S."/>
            <person name="Barry K."/>
            <person name="Bills G."/>
            <person name="Bluhm B."/>
            <person name="Cannon C."/>
            <person name="Castanera R."/>
            <person name="Culley D."/>
            <person name="Daum C."/>
            <person name="Ezra D."/>
            <person name="Gonzalez J."/>
            <person name="Henrissat B."/>
            <person name="Kuo A."/>
            <person name="Liang C."/>
            <person name="Lipzen A."/>
            <person name="Lutzoni F."/>
            <person name="Magnuson J."/>
            <person name="Mondo S."/>
            <person name="Nolan M."/>
            <person name="Ohm R."/>
            <person name="Pangilinan J."/>
            <person name="Park H.-J."/>
            <person name="Ramirez L."/>
            <person name="Alfaro M."/>
            <person name="Sun H."/>
            <person name="Tritt A."/>
            <person name="Yoshinaga Y."/>
            <person name="Zwiers L.-H."/>
            <person name="Turgeon B."/>
            <person name="Goodwin S."/>
            <person name="Spatafora J."/>
            <person name="Crous P."/>
            <person name="Grigoriev I."/>
        </authorList>
    </citation>
    <scope>NUCLEOTIDE SEQUENCE</scope>
    <source>
        <strain evidence="1">CBS 122681</strain>
    </source>
</reference>
<evidence type="ECO:0000313" key="2">
    <source>
        <dbReference type="Proteomes" id="UP000799324"/>
    </source>
</evidence>
<dbReference type="Proteomes" id="UP000799324">
    <property type="component" value="Unassembled WGS sequence"/>
</dbReference>
<dbReference type="AlphaFoldDB" id="A0A6A6SJ20"/>
<protein>
    <submittedName>
        <fullName evidence="1">Uncharacterized protein</fullName>
    </submittedName>
</protein>
<dbReference type="PANTHER" id="PTHR42085:SF1">
    <property type="entry name" value="F-BOX DOMAIN-CONTAINING PROTEIN"/>
    <property type="match status" value="1"/>
</dbReference>
<name>A0A6A6SJ20_9PLEO</name>
<dbReference type="InterPro" id="IPR038883">
    <property type="entry name" value="AN11006-like"/>
</dbReference>
<gene>
    <name evidence="1" type="ORF">K491DRAFT_699659</name>
</gene>
<evidence type="ECO:0000313" key="1">
    <source>
        <dbReference type="EMBL" id="KAF2647392.1"/>
    </source>
</evidence>
<keyword evidence="2" id="KW-1185">Reference proteome</keyword>
<proteinExistence type="predicted"/>
<dbReference type="OrthoDB" id="5413827at2759"/>
<sequence length="248" mass="29357">MDTQLILQNLSTWPAIPLAQASRFFRLPKELRILIYEFVFTSEPSLHYVQSPVWLPESSLNLIPLLTSRQFYQEAKLYAFQCTTHNLDRLLASCVSGLLRLQPDQRERIRHVALCTRPVDLYKILQPFRDHLDHIRSPPLALDSLTIILDMPLRGQAIPTSRVQEQNEVLLAVWYYKNVKRVIVANLFYREAMREYPGAPGLWDCLNEVGFERDEVRWRVELTNFHDYSWKPHEYLGFRRRPDHLNQQ</sequence>
<dbReference type="PANTHER" id="PTHR42085">
    <property type="entry name" value="F-BOX DOMAIN-CONTAINING PROTEIN"/>
    <property type="match status" value="1"/>
</dbReference>
<accession>A0A6A6SJ20</accession>